<feature type="compositionally biased region" description="Low complexity" evidence="6">
    <location>
        <begin position="21"/>
        <end position="31"/>
    </location>
</feature>
<evidence type="ECO:0000256" key="3">
    <source>
        <dbReference type="ARBA" id="ARBA00022701"/>
    </source>
</evidence>
<feature type="region of interest" description="Disordered" evidence="6">
    <location>
        <begin position="586"/>
        <end position="617"/>
    </location>
</feature>
<keyword evidence="9" id="KW-1185">Reference proteome</keyword>
<feature type="region of interest" description="Disordered" evidence="6">
    <location>
        <begin position="21"/>
        <end position="69"/>
    </location>
</feature>
<dbReference type="GO" id="GO:0000930">
    <property type="term" value="C:gamma-tubulin complex"/>
    <property type="evidence" value="ECO:0007669"/>
    <property type="project" value="TreeGrafter"/>
</dbReference>
<evidence type="ECO:0000256" key="4">
    <source>
        <dbReference type="ARBA" id="ARBA00023212"/>
    </source>
</evidence>
<dbReference type="Gene3D" id="1.20.120.1900">
    <property type="entry name" value="Gamma-tubulin complex, C-terminal domain"/>
    <property type="match status" value="1"/>
</dbReference>
<dbReference type="Gene3D" id="3.40.50.150">
    <property type="entry name" value="Vaccinia Virus protein VP39"/>
    <property type="match status" value="1"/>
</dbReference>
<evidence type="ECO:0000256" key="5">
    <source>
        <dbReference type="RuleBase" id="RU363050"/>
    </source>
</evidence>
<organism evidence="8 9">
    <name type="scientific">Chrysochromulina tobinii</name>
    <dbReference type="NCBI Taxonomy" id="1460289"/>
    <lineage>
        <taxon>Eukaryota</taxon>
        <taxon>Haptista</taxon>
        <taxon>Haptophyta</taxon>
        <taxon>Prymnesiophyceae</taxon>
        <taxon>Prymnesiales</taxon>
        <taxon>Chrysochromulinaceae</taxon>
        <taxon>Chrysochromulina</taxon>
    </lineage>
</organism>
<dbReference type="GO" id="GO:0051321">
    <property type="term" value="P:meiotic cell cycle"/>
    <property type="evidence" value="ECO:0007669"/>
    <property type="project" value="TreeGrafter"/>
</dbReference>
<proteinExistence type="inferred from homology"/>
<name>A0A0M0JZJ6_9EUKA</name>
<reference evidence="9" key="1">
    <citation type="journal article" date="2015" name="PLoS Genet.">
        <title>Genome Sequence and Transcriptome Analyses of Chrysochromulina tobin: Metabolic Tools for Enhanced Algal Fitness in the Prominent Order Prymnesiales (Haptophyceae).</title>
        <authorList>
            <person name="Hovde B.T."/>
            <person name="Deodato C.R."/>
            <person name="Hunsperger H.M."/>
            <person name="Ryken S.A."/>
            <person name="Yost W."/>
            <person name="Jha R.K."/>
            <person name="Patterson J."/>
            <person name="Monnat R.J. Jr."/>
            <person name="Barlow S.B."/>
            <person name="Starkenburg S.R."/>
            <person name="Cattolico R.A."/>
        </authorList>
    </citation>
    <scope>NUCLEOTIDE SEQUENCE</scope>
    <source>
        <strain evidence="9">CCMP291</strain>
    </source>
</reference>
<dbReference type="InterPro" id="IPR029063">
    <property type="entry name" value="SAM-dependent_MTases_sf"/>
</dbReference>
<comment type="similarity">
    <text evidence="1 5">Belongs to the TUBGCP family.</text>
</comment>
<dbReference type="GO" id="GO:0000278">
    <property type="term" value="P:mitotic cell cycle"/>
    <property type="evidence" value="ECO:0007669"/>
    <property type="project" value="TreeGrafter"/>
</dbReference>
<dbReference type="GO" id="GO:0031122">
    <property type="term" value="P:cytoplasmic microtubule organization"/>
    <property type="evidence" value="ECO:0007669"/>
    <property type="project" value="TreeGrafter"/>
</dbReference>
<dbReference type="InterPro" id="IPR040457">
    <property type="entry name" value="GCP_C"/>
</dbReference>
<dbReference type="Proteomes" id="UP000037460">
    <property type="component" value="Unassembled WGS sequence"/>
</dbReference>
<evidence type="ECO:0000259" key="7">
    <source>
        <dbReference type="Pfam" id="PF04130"/>
    </source>
</evidence>
<keyword evidence="3 5" id="KW-0493">Microtubule</keyword>
<dbReference type="InterPro" id="IPR042241">
    <property type="entry name" value="GCP_C_sf"/>
</dbReference>
<dbReference type="OrthoDB" id="2192946at2759"/>
<dbReference type="GO" id="GO:0000922">
    <property type="term" value="C:spindle pole"/>
    <property type="evidence" value="ECO:0007669"/>
    <property type="project" value="InterPro"/>
</dbReference>
<dbReference type="Pfam" id="PF04130">
    <property type="entry name" value="GCP_C_terminal"/>
    <property type="match status" value="1"/>
</dbReference>
<protein>
    <recommendedName>
        <fullName evidence="5">Spindle pole body component</fullName>
    </recommendedName>
</protein>
<dbReference type="GO" id="GO:0051225">
    <property type="term" value="P:spindle assembly"/>
    <property type="evidence" value="ECO:0007669"/>
    <property type="project" value="TreeGrafter"/>
</dbReference>
<feature type="compositionally biased region" description="Basic and acidic residues" evidence="6">
    <location>
        <begin position="41"/>
        <end position="61"/>
    </location>
</feature>
<evidence type="ECO:0000256" key="2">
    <source>
        <dbReference type="ARBA" id="ARBA00022490"/>
    </source>
</evidence>
<keyword evidence="2 5" id="KW-0963">Cytoplasm</keyword>
<dbReference type="GO" id="GO:0005874">
    <property type="term" value="C:microtubule"/>
    <property type="evidence" value="ECO:0007669"/>
    <property type="project" value="UniProtKB-KW"/>
</dbReference>
<sequence>MAVEQPVIRRLEPTEEAALLSAQHAAMQQAAAEDEDEAEEELPREAPAEARFENWEAAEAKPEDEDEAEPEAVALDWMQPLPPDIRDGAPFDVILAADCVFWRGLFEPLCATLCALAAEHMVGVAQLEQHQRTRGLSLQQLCYFVQPAGRSLATLDALVEAIGHTRGGALLRALHAQRQTLAGDVEGAELLQYMLDRTAAPFLEMLALWVHQGQCRDPFGEFMVVERPEEARDDLTTDFNCQYWQRRFTLAPAQGDFFVHFLDSAEDELTKPVGDISRARLQSKLELALRQSAVADPYRDSLTCDLLPYNLTNQLLRIINASKSTAPPPPQAASRTPGLDAFTFDYAVGWPLSLLLSKHALTKYQLLFRHLFHCKHVERQLSASWLSQQEPKQLVGTAAAFTASFGLRQRMLHFLFNMQHYMMFEVLEPNWHMLQQKLRAARSLDTLLTHHGEFLDVSLRQCMLRDAVLLKLLAKLLTICVIFADQTRIVMSDVAHHLAASPRPPCGAARRTWLRELSSTVTATVDDMRYHQNVVKLAAKFDEELKQLLDELRRQSQREWNLNHLCARLDYNSYWASPSHASIGPAASLSAAAAQARQEGAAGTAPPAGASSSRTAT</sequence>
<comment type="subcellular location">
    <subcellularLocation>
        <location evidence="5">Cytoplasm</location>
        <location evidence="5">Cytoskeleton</location>
        <location evidence="5">Microtubule organizing center</location>
    </subcellularLocation>
</comment>
<evidence type="ECO:0000256" key="6">
    <source>
        <dbReference type="SAM" id="MobiDB-lite"/>
    </source>
</evidence>
<dbReference type="Pfam" id="PF10294">
    <property type="entry name" value="Methyltransf_16"/>
    <property type="match status" value="1"/>
</dbReference>
<feature type="domain" description="Gamma tubulin complex component C-terminal" evidence="7">
    <location>
        <begin position="247"/>
        <end position="575"/>
    </location>
</feature>
<evidence type="ECO:0000313" key="9">
    <source>
        <dbReference type="Proteomes" id="UP000037460"/>
    </source>
</evidence>
<evidence type="ECO:0000313" key="8">
    <source>
        <dbReference type="EMBL" id="KOO32071.1"/>
    </source>
</evidence>
<comment type="caution">
    <text evidence="8">The sequence shown here is derived from an EMBL/GenBank/DDBJ whole genome shotgun (WGS) entry which is preliminary data.</text>
</comment>
<dbReference type="AlphaFoldDB" id="A0A0M0JZJ6"/>
<evidence type="ECO:0000256" key="1">
    <source>
        <dbReference type="ARBA" id="ARBA00010337"/>
    </source>
</evidence>
<dbReference type="InterPro" id="IPR007259">
    <property type="entry name" value="GCP"/>
</dbReference>
<dbReference type="InterPro" id="IPR019410">
    <property type="entry name" value="Methyltransf_16"/>
</dbReference>
<dbReference type="PANTHER" id="PTHR19302">
    <property type="entry name" value="GAMMA TUBULIN COMPLEX PROTEIN"/>
    <property type="match status" value="1"/>
</dbReference>
<accession>A0A0M0JZJ6</accession>
<dbReference type="GO" id="GO:0007020">
    <property type="term" value="P:microtubule nucleation"/>
    <property type="evidence" value="ECO:0007669"/>
    <property type="project" value="InterPro"/>
</dbReference>
<keyword evidence="4 5" id="KW-0206">Cytoskeleton</keyword>
<gene>
    <name evidence="8" type="ORF">Ctob_004946</name>
</gene>
<dbReference type="GO" id="GO:0043015">
    <property type="term" value="F:gamma-tubulin binding"/>
    <property type="evidence" value="ECO:0007669"/>
    <property type="project" value="InterPro"/>
</dbReference>
<dbReference type="EMBL" id="JWZX01001854">
    <property type="protein sequence ID" value="KOO32071.1"/>
    <property type="molecule type" value="Genomic_DNA"/>
</dbReference>
<dbReference type="GO" id="GO:0051011">
    <property type="term" value="F:microtubule minus-end binding"/>
    <property type="evidence" value="ECO:0007669"/>
    <property type="project" value="TreeGrafter"/>
</dbReference>
<dbReference type="PANTHER" id="PTHR19302:SF13">
    <property type="entry name" value="GAMMA-TUBULIN COMPLEX COMPONENT 2"/>
    <property type="match status" value="1"/>
</dbReference>